<proteinExistence type="predicted"/>
<feature type="region of interest" description="Disordered" evidence="1">
    <location>
        <begin position="35"/>
        <end position="84"/>
    </location>
</feature>
<keyword evidence="3" id="KW-1185">Reference proteome</keyword>
<dbReference type="KEGG" id="bja:bll2738"/>
<evidence type="ECO:0000256" key="1">
    <source>
        <dbReference type="SAM" id="MobiDB-lite"/>
    </source>
</evidence>
<dbReference type="InParanoid" id="Q89RM5"/>
<accession>Q89RM5</accession>
<dbReference type="Proteomes" id="UP000002526">
    <property type="component" value="Chromosome"/>
</dbReference>
<dbReference type="OrthoDB" id="10001079at2"/>
<reference evidence="3" key="1">
    <citation type="journal article" date="2002" name="DNA Res.">
        <title>Complete genomic sequence of nitrogen-fixing symbiotic bacterium Bradyrhizobium japonicum USDA110.</title>
        <authorList>
            <person name="Kaneko T."/>
            <person name="Nakamura Y."/>
            <person name="Sato S."/>
            <person name="Minamisawa K."/>
            <person name="Uchiumi T."/>
            <person name="Sasamoto S."/>
            <person name="Watanabe A."/>
            <person name="Idesawa K."/>
            <person name="Iriguchi M."/>
            <person name="Kawashima K."/>
            <person name="Kohara M."/>
            <person name="Matsumoto M."/>
            <person name="Shimpo S."/>
            <person name="Tsuruoka H."/>
            <person name="Wada T."/>
            <person name="Yamada M."/>
            <person name="Tabata S."/>
        </authorList>
    </citation>
    <scope>NUCLEOTIDE SEQUENCE [LARGE SCALE GENOMIC DNA]</scope>
    <source>
        <strain evidence="3">JCM 10833 / BCRC 13528 / IAM 13628 / NBRC 14792 / USDA 110</strain>
    </source>
</reference>
<dbReference type="AlphaFoldDB" id="Q89RM5"/>
<sequence length="130" mass="13990">MELLWLRLSVPERPRLASRQKGTICRRNAAVIGPGTGVHGRASPQAADWRLEPGPRRSAQSAAFARKQLPAARQDVAAPGEERAEKLAAGRVSAGMLPQRLEALLHPRGIARQQGADVAADRTGIELVFC</sequence>
<evidence type="ECO:0000313" key="3">
    <source>
        <dbReference type="Proteomes" id="UP000002526"/>
    </source>
</evidence>
<protein>
    <submittedName>
        <fullName evidence="2">Bll2738 protein</fullName>
    </submittedName>
</protein>
<dbReference type="HOGENOM" id="CLU_1933989_0_0_5"/>
<dbReference type="EnsemblBacteria" id="BAC48003">
    <property type="protein sequence ID" value="BAC48003"/>
    <property type="gene ID" value="BAC48003"/>
</dbReference>
<name>Q89RM5_BRADU</name>
<gene>
    <name evidence="2" type="ordered locus">bll2738</name>
</gene>
<evidence type="ECO:0000313" key="2">
    <source>
        <dbReference type="EMBL" id="BAC48003.1"/>
    </source>
</evidence>
<organism evidence="2 3">
    <name type="scientific">Bradyrhizobium diazoefficiens (strain JCM 10833 / BCRC 13528 / IAM 13628 / NBRC 14792 / USDA 110)</name>
    <dbReference type="NCBI Taxonomy" id="224911"/>
    <lineage>
        <taxon>Bacteria</taxon>
        <taxon>Pseudomonadati</taxon>
        <taxon>Pseudomonadota</taxon>
        <taxon>Alphaproteobacteria</taxon>
        <taxon>Hyphomicrobiales</taxon>
        <taxon>Nitrobacteraceae</taxon>
        <taxon>Bradyrhizobium</taxon>
    </lineage>
</organism>
<dbReference type="EMBL" id="BA000040">
    <property type="protein sequence ID" value="BAC48003.1"/>
    <property type="molecule type" value="Genomic_DNA"/>
</dbReference>